<evidence type="ECO:0000313" key="3">
    <source>
        <dbReference type="Proteomes" id="UP000015100"/>
    </source>
</evidence>
<name>S8C1Z6_DACHA</name>
<feature type="compositionally biased region" description="Basic and acidic residues" evidence="1">
    <location>
        <begin position="576"/>
        <end position="585"/>
    </location>
</feature>
<dbReference type="HOGENOM" id="CLU_408831_0_0_1"/>
<protein>
    <submittedName>
        <fullName evidence="2">Uncharacterized protein</fullName>
    </submittedName>
</protein>
<feature type="compositionally biased region" description="Low complexity" evidence="1">
    <location>
        <begin position="413"/>
        <end position="424"/>
    </location>
</feature>
<dbReference type="Proteomes" id="UP000015100">
    <property type="component" value="Unassembled WGS sequence"/>
</dbReference>
<evidence type="ECO:0000313" key="2">
    <source>
        <dbReference type="EMBL" id="EPS41632.1"/>
    </source>
</evidence>
<feature type="region of interest" description="Disordered" evidence="1">
    <location>
        <begin position="203"/>
        <end position="232"/>
    </location>
</feature>
<accession>S8C1Z6</accession>
<reference evidence="3" key="2">
    <citation type="submission" date="2013-04" db="EMBL/GenBank/DDBJ databases">
        <title>Genomic mechanisms accounting for the adaptation to parasitism in nematode-trapping fungi.</title>
        <authorList>
            <person name="Ahren D.G."/>
        </authorList>
    </citation>
    <scope>NUCLEOTIDE SEQUENCE [LARGE SCALE GENOMIC DNA]</scope>
    <source>
        <strain evidence="3">CBS 200.50</strain>
    </source>
</reference>
<feature type="region of interest" description="Disordered" evidence="1">
    <location>
        <begin position="401"/>
        <end position="424"/>
    </location>
</feature>
<feature type="region of interest" description="Disordered" evidence="1">
    <location>
        <begin position="515"/>
        <end position="629"/>
    </location>
</feature>
<comment type="caution">
    <text evidence="2">The sequence shown here is derived from an EMBL/GenBank/DDBJ whole genome shotgun (WGS) entry which is preliminary data.</text>
</comment>
<keyword evidence="3" id="KW-1185">Reference proteome</keyword>
<proteinExistence type="predicted"/>
<reference evidence="2 3" key="1">
    <citation type="journal article" date="2013" name="PLoS Genet.">
        <title>Genomic mechanisms accounting for the adaptation to parasitism in nematode-trapping fungi.</title>
        <authorList>
            <person name="Meerupati T."/>
            <person name="Andersson K.M."/>
            <person name="Friman E."/>
            <person name="Kumar D."/>
            <person name="Tunlid A."/>
            <person name="Ahren D."/>
        </authorList>
    </citation>
    <scope>NUCLEOTIDE SEQUENCE [LARGE SCALE GENOMIC DNA]</scope>
    <source>
        <strain evidence="2 3">CBS 200.50</strain>
    </source>
</reference>
<dbReference type="OrthoDB" id="5334175at2759"/>
<gene>
    <name evidence="2" type="ORF">H072_4481</name>
</gene>
<sequence length="672" mass="74787">MESRKNPESDDCTATDLFQELNLYAAFTSPLSEEDQAKFLTCPGAICNCDEPHREERRHCPQLCNCPLLVHEERAKRLKSMVATCSEDTESLPYEHPIPKAARSAVLTQESTNEHAPDNSSAYAEIIKLVNPIIAADILGCSAATCTCDSKYHKEGRHCPAKCDCVLWMYEYTRHRSESATNSYVKGLRNGTITKNDYIIPPGTEWVDPNRESQTLPGGSDTSQKPSAMHASVYQPNNGNALGNKSRLTIPVNATFPAASFDRPGGNPEWSLKEITNSRKRPGWDTTVIEYAAIYVFANGDSACPDPVWHTFDELNFPWGIRVLRIFHRRYILKPKDKRVDDRSLVEWTGARHEWFSDVDLYSQEQEKKSQFLAFRSAQEDRWEQMKKQALGTAASLRLREAQPKENMDMEDAPSLASSSDLSYSTGSDLEMWNTYEASQDQTEREGSINFDANGTPSSEDIDQGSPTLSSTAARKSDEDEAADRKAWMEKMKTVTEFANISQTGNGTNGTCTNGSYGGIRDNQSSKSETTTLTPTLSQETTTLSVNNPRVSIGGKERNLDMISEQKASQPLDIGANRDEKDPLASKRSRGSAGSHRGDLKRAKFSNGTLSMEGMENIEEPVNQKDAGADTYTLDIEAEVDKRDSTKEFDNGSGKSETEKLGCAEEWRVWNI</sequence>
<feature type="region of interest" description="Disordered" evidence="1">
    <location>
        <begin position="438"/>
        <end position="484"/>
    </location>
</feature>
<feature type="compositionally biased region" description="Basic and acidic residues" evidence="1">
    <location>
        <begin position="475"/>
        <end position="484"/>
    </location>
</feature>
<evidence type="ECO:0000256" key="1">
    <source>
        <dbReference type="SAM" id="MobiDB-lite"/>
    </source>
</evidence>
<dbReference type="EMBL" id="AQGS01000231">
    <property type="protein sequence ID" value="EPS41632.1"/>
    <property type="molecule type" value="Genomic_DNA"/>
</dbReference>
<feature type="compositionally biased region" description="Polar residues" evidence="1">
    <location>
        <begin position="451"/>
        <end position="474"/>
    </location>
</feature>
<organism evidence="2 3">
    <name type="scientific">Dactylellina haptotyla (strain CBS 200.50)</name>
    <name type="common">Nematode-trapping fungus</name>
    <name type="synonym">Monacrosporium haptotylum</name>
    <dbReference type="NCBI Taxonomy" id="1284197"/>
    <lineage>
        <taxon>Eukaryota</taxon>
        <taxon>Fungi</taxon>
        <taxon>Dikarya</taxon>
        <taxon>Ascomycota</taxon>
        <taxon>Pezizomycotina</taxon>
        <taxon>Orbiliomycetes</taxon>
        <taxon>Orbiliales</taxon>
        <taxon>Orbiliaceae</taxon>
        <taxon>Dactylellina</taxon>
    </lineage>
</organism>
<feature type="compositionally biased region" description="Low complexity" evidence="1">
    <location>
        <begin position="525"/>
        <end position="545"/>
    </location>
</feature>
<feature type="compositionally biased region" description="Polar residues" evidence="1">
    <location>
        <begin position="212"/>
        <end position="226"/>
    </location>
</feature>
<dbReference type="AlphaFoldDB" id="S8C1Z6"/>